<feature type="non-terminal residue" evidence="8">
    <location>
        <position position="1"/>
    </location>
</feature>
<evidence type="ECO:0000256" key="2">
    <source>
        <dbReference type="ARBA" id="ARBA00007977"/>
    </source>
</evidence>
<comment type="caution">
    <text evidence="8">The sequence shown here is derived from an EMBL/GenBank/DDBJ whole genome shotgun (WGS) entry which is preliminary data.</text>
</comment>
<keyword evidence="4 7" id="KW-0812">Transmembrane</keyword>
<feature type="transmembrane region" description="Helical" evidence="7">
    <location>
        <begin position="385"/>
        <end position="407"/>
    </location>
</feature>
<comment type="subcellular location">
    <subcellularLocation>
        <location evidence="1">Cell membrane</location>
        <topology evidence="1">Multi-pass membrane protein</topology>
    </subcellularLocation>
</comment>
<keyword evidence="9" id="KW-1185">Reference proteome</keyword>
<evidence type="ECO:0000256" key="5">
    <source>
        <dbReference type="ARBA" id="ARBA00022989"/>
    </source>
</evidence>
<reference evidence="8 9" key="2">
    <citation type="submission" date="2019-08" db="EMBL/GenBank/DDBJ databases">
        <authorList>
            <person name="Henke P."/>
        </authorList>
    </citation>
    <scope>NUCLEOTIDE SEQUENCE [LARGE SCALE GENOMIC DNA]</scope>
    <source>
        <strain evidence="8">Phe10_nw2017</strain>
    </source>
</reference>
<feature type="transmembrane region" description="Helical" evidence="7">
    <location>
        <begin position="353"/>
        <end position="373"/>
    </location>
</feature>
<organism evidence="8 9">
    <name type="scientific">Planctomyces bekefii</name>
    <dbReference type="NCBI Taxonomy" id="1653850"/>
    <lineage>
        <taxon>Bacteria</taxon>
        <taxon>Pseudomonadati</taxon>
        <taxon>Planctomycetota</taxon>
        <taxon>Planctomycetia</taxon>
        <taxon>Planctomycetales</taxon>
        <taxon>Planctomycetaceae</taxon>
        <taxon>Planctomyces</taxon>
    </lineage>
</organism>
<comment type="similarity">
    <text evidence="2">Belongs to the UPF0324 family.</text>
</comment>
<feature type="transmembrane region" description="Helical" evidence="7">
    <location>
        <begin position="140"/>
        <end position="169"/>
    </location>
</feature>
<feature type="transmembrane region" description="Helical" evidence="7">
    <location>
        <begin position="38"/>
        <end position="60"/>
    </location>
</feature>
<evidence type="ECO:0000256" key="1">
    <source>
        <dbReference type="ARBA" id="ARBA00004651"/>
    </source>
</evidence>
<dbReference type="Proteomes" id="UP000321083">
    <property type="component" value="Unassembled WGS sequence"/>
</dbReference>
<evidence type="ECO:0000313" key="9">
    <source>
        <dbReference type="Proteomes" id="UP000321083"/>
    </source>
</evidence>
<dbReference type="Pfam" id="PF03601">
    <property type="entry name" value="Cons_hypoth698"/>
    <property type="match status" value="1"/>
</dbReference>
<evidence type="ECO:0000256" key="7">
    <source>
        <dbReference type="SAM" id="Phobius"/>
    </source>
</evidence>
<feature type="transmembrane region" description="Helical" evidence="7">
    <location>
        <begin position="277"/>
        <end position="295"/>
    </location>
</feature>
<dbReference type="GO" id="GO:0005886">
    <property type="term" value="C:plasma membrane"/>
    <property type="evidence" value="ECO:0007669"/>
    <property type="project" value="UniProtKB-SubCell"/>
</dbReference>
<dbReference type="AlphaFoldDB" id="A0A5C6M5L2"/>
<dbReference type="InterPro" id="IPR018383">
    <property type="entry name" value="UPF0324_pro"/>
</dbReference>
<sequence length="420" mass="44334">FSSTAATGGGPSWRNPMKSIIVLPTAWEVHPFESGVSWFTGAASAGVLITAVMSAVMWLGRGSRGDFWRACAGVFLLSLLAYVLAEQKVVKYYGLEYALWALVIGLLISNTTGVSKALSAGVRTELYMKTGLVLLGAEVLFGKLLALGLPGICVSWVVTPVVLIVTFWFGQRVLKMESAALNMVISADMSVCGVSAAIATAAACRAKKEELTTAVGISLAFTVMMMVAMPPLIQAMGLGPVVGGAWVGGTIDSTGAVGAAGAMLGKEAEVVATTIKMIQNMLIGVVAFGVAVYWVTCVERTEGARPEISEIWRRFPRFILGFLGASVLVSVLYENLSGGPDFVKAVVDGGTKTVRSWCFCMAFVSIGLETNLGTLAKFLRGGKPLTLYVCGQLLNLVLSLLMSLLMFEVVFPGAADVLRK</sequence>
<evidence type="ECO:0000256" key="3">
    <source>
        <dbReference type="ARBA" id="ARBA00022475"/>
    </source>
</evidence>
<dbReference type="PANTHER" id="PTHR30106">
    <property type="entry name" value="INNER MEMBRANE PROTEIN YEIH-RELATED"/>
    <property type="match status" value="1"/>
</dbReference>
<keyword evidence="3" id="KW-1003">Cell membrane</keyword>
<feature type="transmembrane region" description="Helical" evidence="7">
    <location>
        <begin position="315"/>
        <end position="333"/>
    </location>
</feature>
<name>A0A5C6M5L2_9PLAN</name>
<evidence type="ECO:0000256" key="4">
    <source>
        <dbReference type="ARBA" id="ARBA00022692"/>
    </source>
</evidence>
<reference evidence="8 9" key="1">
    <citation type="submission" date="2019-08" db="EMBL/GenBank/DDBJ databases">
        <title>100 year-old enigma solved: identification of Planctomyces bekefii, the type genus and species of the phylum Planctomycetes.</title>
        <authorList>
            <person name="Svetlana D.N."/>
            <person name="Overmann J."/>
        </authorList>
    </citation>
    <scope>NUCLEOTIDE SEQUENCE [LARGE SCALE GENOMIC DNA]</scope>
    <source>
        <strain evidence="8">Phe10_nw2017</strain>
    </source>
</reference>
<dbReference type="EMBL" id="SRHE01000274">
    <property type="protein sequence ID" value="TWW09445.1"/>
    <property type="molecule type" value="Genomic_DNA"/>
</dbReference>
<gene>
    <name evidence="8" type="ORF">E3A20_14280</name>
</gene>
<evidence type="ECO:0000256" key="6">
    <source>
        <dbReference type="ARBA" id="ARBA00023136"/>
    </source>
</evidence>
<keyword evidence="5 7" id="KW-1133">Transmembrane helix</keyword>
<feature type="transmembrane region" description="Helical" evidence="7">
    <location>
        <begin position="181"/>
        <end position="204"/>
    </location>
</feature>
<dbReference type="PANTHER" id="PTHR30106:SF1">
    <property type="entry name" value="UPF0324 MEMBRANE PROTEIN FN0533"/>
    <property type="match status" value="1"/>
</dbReference>
<proteinExistence type="inferred from homology"/>
<feature type="transmembrane region" description="Helical" evidence="7">
    <location>
        <begin position="211"/>
        <end position="233"/>
    </location>
</feature>
<feature type="transmembrane region" description="Helical" evidence="7">
    <location>
        <begin position="67"/>
        <end position="85"/>
    </location>
</feature>
<keyword evidence="6 7" id="KW-0472">Membrane</keyword>
<protein>
    <submittedName>
        <fullName evidence="8">Uncharacterized protein</fullName>
    </submittedName>
</protein>
<feature type="transmembrane region" description="Helical" evidence="7">
    <location>
        <begin position="97"/>
        <end position="119"/>
    </location>
</feature>
<accession>A0A5C6M5L2</accession>
<evidence type="ECO:0000313" key="8">
    <source>
        <dbReference type="EMBL" id="TWW09445.1"/>
    </source>
</evidence>